<dbReference type="Proteomes" id="UP001597083">
    <property type="component" value="Unassembled WGS sequence"/>
</dbReference>
<sequence length="254" mass="28273">MIEDASDRAVAWALGLRDDSPLIPVTDILLVGPQRGLPSDEVLGRLFAVPAFTEQVRSEDRRWHSSTGLALVALAFELGYSQVVTRAGKAVRMTPEMAALLESQSRLFKEKFGRPPAPDEPIFFDPDADTPQFPSLVDIEQGHVALLEQMGVAPAWIYAHQQTDGLLPRRDGTFLTDRDAQEWHEAVDRYVRLHGGEEPDWDSNLQRINTILVLIDLQTATSDPEYAATLLRRLADDQGAEDLLHVSLTQMAHT</sequence>
<reference evidence="2" key="1">
    <citation type="journal article" date="2019" name="Int. J. Syst. Evol. Microbiol.">
        <title>The Global Catalogue of Microorganisms (GCM) 10K type strain sequencing project: providing services to taxonomists for standard genome sequencing and annotation.</title>
        <authorList>
            <consortium name="The Broad Institute Genomics Platform"/>
            <consortium name="The Broad Institute Genome Sequencing Center for Infectious Disease"/>
            <person name="Wu L."/>
            <person name="Ma J."/>
        </authorList>
    </citation>
    <scope>NUCLEOTIDE SEQUENCE [LARGE SCALE GENOMIC DNA]</scope>
    <source>
        <strain evidence="2">JCM 31696</strain>
    </source>
</reference>
<proteinExistence type="predicted"/>
<dbReference type="EMBL" id="JBHTIR010004263">
    <property type="protein sequence ID" value="MFD0856800.1"/>
    <property type="molecule type" value="Genomic_DNA"/>
</dbReference>
<organism evidence="1 2">
    <name type="scientific">Actinomadura adrarensis</name>
    <dbReference type="NCBI Taxonomy" id="1819600"/>
    <lineage>
        <taxon>Bacteria</taxon>
        <taxon>Bacillati</taxon>
        <taxon>Actinomycetota</taxon>
        <taxon>Actinomycetes</taxon>
        <taxon>Streptosporangiales</taxon>
        <taxon>Thermomonosporaceae</taxon>
        <taxon>Actinomadura</taxon>
    </lineage>
</organism>
<protein>
    <submittedName>
        <fullName evidence="1">Uncharacterized protein</fullName>
    </submittedName>
</protein>
<name>A0ABW3CS96_9ACTN</name>
<evidence type="ECO:0000313" key="1">
    <source>
        <dbReference type="EMBL" id="MFD0856800.1"/>
    </source>
</evidence>
<comment type="caution">
    <text evidence="1">The sequence shown here is derived from an EMBL/GenBank/DDBJ whole genome shotgun (WGS) entry which is preliminary data.</text>
</comment>
<evidence type="ECO:0000313" key="2">
    <source>
        <dbReference type="Proteomes" id="UP001597083"/>
    </source>
</evidence>
<accession>A0ABW3CS96</accession>
<keyword evidence="2" id="KW-1185">Reference proteome</keyword>
<gene>
    <name evidence="1" type="ORF">ACFQ07_31500</name>
</gene>